<keyword evidence="3" id="KW-1185">Reference proteome</keyword>
<keyword evidence="1" id="KW-0732">Signal</keyword>
<dbReference type="AlphaFoldDB" id="A0A836BVL5"/>
<evidence type="ECO:0000313" key="2">
    <source>
        <dbReference type="EMBL" id="KAG2489144.1"/>
    </source>
</evidence>
<dbReference type="Proteomes" id="UP000612055">
    <property type="component" value="Unassembled WGS sequence"/>
</dbReference>
<sequence>MKQRGGIRAIASAAAVAAACLLLLPATLGAVDSAGADCQGVLSAGVYNDYKLSISNSHSDSWAFDFNVAVDVISYGYVGVDVSGGASSKFSDNHTFDEAKSSLSTYKQHSCDSSSVQSANDASVQQLQQMIEPAVYSAYTSCLKMHSTGVTFSQALASSGRAVALDITFSQPGFLARAFVTGLQVYPPGAAACSLISAFGGAPNPAVPFYFELEPYAMYTIYCYLTESAPLDGYTDITIFNTGTGAFHALLFNKPTAGTTARLDSLMAQYEDLVSVLDPQPDGGVQVQGLCVGAGCVRAALDETHIAWQSKAQLAANEIPKGPAVDTVALWNFQDINDGTHLDVMDVFTNATNIAPEAGYPSYAPYFYLNADNAMGMWSPTNYGAGQVLADSTYMECSPDYWQGWGIGPTTQVGDMGVAPRCQPGTFMTNLRQEATSTPWCLLDHCGVSYGVTFRWQCCSYPGFAPEKATTVDFWCGKWMNARGPWDFCDLPSR</sequence>
<evidence type="ECO:0000256" key="1">
    <source>
        <dbReference type="SAM" id="SignalP"/>
    </source>
</evidence>
<feature type="signal peptide" evidence="1">
    <location>
        <begin position="1"/>
        <end position="29"/>
    </location>
</feature>
<comment type="caution">
    <text evidence="2">The sequence shown here is derived from an EMBL/GenBank/DDBJ whole genome shotgun (WGS) entry which is preliminary data.</text>
</comment>
<proteinExistence type="predicted"/>
<dbReference type="OrthoDB" id="560740at2759"/>
<accession>A0A836BVL5</accession>
<gene>
    <name evidence="2" type="ORF">HYH03_012370</name>
</gene>
<dbReference type="EMBL" id="JAEHOE010000076">
    <property type="protein sequence ID" value="KAG2489144.1"/>
    <property type="molecule type" value="Genomic_DNA"/>
</dbReference>
<protein>
    <submittedName>
        <fullName evidence="2">Uncharacterized protein</fullName>
    </submittedName>
</protein>
<evidence type="ECO:0000313" key="3">
    <source>
        <dbReference type="Proteomes" id="UP000612055"/>
    </source>
</evidence>
<organism evidence="2 3">
    <name type="scientific">Edaphochlamys debaryana</name>
    <dbReference type="NCBI Taxonomy" id="47281"/>
    <lineage>
        <taxon>Eukaryota</taxon>
        <taxon>Viridiplantae</taxon>
        <taxon>Chlorophyta</taxon>
        <taxon>core chlorophytes</taxon>
        <taxon>Chlorophyceae</taxon>
        <taxon>CS clade</taxon>
        <taxon>Chlamydomonadales</taxon>
        <taxon>Chlamydomonadales incertae sedis</taxon>
        <taxon>Edaphochlamys</taxon>
    </lineage>
</organism>
<reference evidence="2" key="1">
    <citation type="journal article" date="2020" name="bioRxiv">
        <title>Comparative genomics of Chlamydomonas.</title>
        <authorList>
            <person name="Craig R.J."/>
            <person name="Hasan A.R."/>
            <person name="Ness R.W."/>
            <person name="Keightley P.D."/>
        </authorList>
    </citation>
    <scope>NUCLEOTIDE SEQUENCE</scope>
    <source>
        <strain evidence="2">CCAP 11/70</strain>
    </source>
</reference>
<dbReference type="PROSITE" id="PS51257">
    <property type="entry name" value="PROKAR_LIPOPROTEIN"/>
    <property type="match status" value="1"/>
</dbReference>
<name>A0A836BVL5_9CHLO</name>
<feature type="chain" id="PRO_5033034050" evidence="1">
    <location>
        <begin position="30"/>
        <end position="494"/>
    </location>
</feature>